<evidence type="ECO:0000313" key="1">
    <source>
        <dbReference type="EMBL" id="PSR99279.1"/>
    </source>
</evidence>
<keyword evidence="2" id="KW-1185">Reference proteome</keyword>
<dbReference type="AlphaFoldDB" id="A0A2T3AIJ5"/>
<name>A0A2T3AIJ5_9PEZI</name>
<gene>
    <name evidence="1" type="ORF">BD289DRAFT_49207</name>
</gene>
<accession>A0A2T3AIJ5</accession>
<dbReference type="EMBL" id="KZ678385">
    <property type="protein sequence ID" value="PSR99279.1"/>
    <property type="molecule type" value="Genomic_DNA"/>
</dbReference>
<reference evidence="1 2" key="1">
    <citation type="journal article" date="2018" name="Mycol. Prog.">
        <title>Coniella lustricola, a new species from submerged detritus.</title>
        <authorList>
            <person name="Raudabaugh D.B."/>
            <person name="Iturriaga T."/>
            <person name="Carver A."/>
            <person name="Mondo S."/>
            <person name="Pangilinan J."/>
            <person name="Lipzen A."/>
            <person name="He G."/>
            <person name="Amirebrahimi M."/>
            <person name="Grigoriev I.V."/>
            <person name="Miller A.N."/>
        </authorList>
    </citation>
    <scope>NUCLEOTIDE SEQUENCE [LARGE SCALE GENOMIC DNA]</scope>
    <source>
        <strain evidence="1 2">B22-T-1</strain>
    </source>
</reference>
<sequence length="149" mass="16938">MLVLVQERRVCRGFGSEATDERAAAMRRQGGACGTQVLKYQSTQVSEVPKYMFIPRLVEGTLNSPHEDTWLTLDLETEHILLGETQERASCTMETCCEYLNADNKETTTIVQYQNGCMYIVAAPRWRCRRHKSPRWASTARGCQCSTSH</sequence>
<evidence type="ECO:0000313" key="2">
    <source>
        <dbReference type="Proteomes" id="UP000241462"/>
    </source>
</evidence>
<dbReference type="InParanoid" id="A0A2T3AIJ5"/>
<protein>
    <submittedName>
        <fullName evidence="1">Uncharacterized protein</fullName>
    </submittedName>
</protein>
<dbReference type="Proteomes" id="UP000241462">
    <property type="component" value="Unassembled WGS sequence"/>
</dbReference>
<proteinExistence type="predicted"/>
<organism evidence="1 2">
    <name type="scientific">Coniella lustricola</name>
    <dbReference type="NCBI Taxonomy" id="2025994"/>
    <lineage>
        <taxon>Eukaryota</taxon>
        <taxon>Fungi</taxon>
        <taxon>Dikarya</taxon>
        <taxon>Ascomycota</taxon>
        <taxon>Pezizomycotina</taxon>
        <taxon>Sordariomycetes</taxon>
        <taxon>Sordariomycetidae</taxon>
        <taxon>Diaporthales</taxon>
        <taxon>Schizoparmaceae</taxon>
        <taxon>Coniella</taxon>
    </lineage>
</organism>